<dbReference type="PANTHER" id="PTHR43792:SF8">
    <property type="entry name" value="[RIBOSOMAL PROTEIN US5]-ALANINE N-ACETYLTRANSFERASE"/>
    <property type="match status" value="1"/>
</dbReference>
<evidence type="ECO:0000256" key="1">
    <source>
        <dbReference type="ARBA" id="ARBA00022679"/>
    </source>
</evidence>
<keyword evidence="2" id="KW-0012">Acyltransferase</keyword>
<dbReference type="Proteomes" id="UP001470230">
    <property type="component" value="Unassembled WGS sequence"/>
</dbReference>
<evidence type="ECO:0000256" key="3">
    <source>
        <dbReference type="ARBA" id="ARBA00038502"/>
    </source>
</evidence>
<proteinExistence type="inferred from homology"/>
<organism evidence="5 6">
    <name type="scientific">Tritrichomonas musculus</name>
    <dbReference type="NCBI Taxonomy" id="1915356"/>
    <lineage>
        <taxon>Eukaryota</taxon>
        <taxon>Metamonada</taxon>
        <taxon>Parabasalia</taxon>
        <taxon>Tritrichomonadida</taxon>
        <taxon>Tritrichomonadidae</taxon>
        <taxon>Tritrichomonas</taxon>
    </lineage>
</organism>
<dbReference type="SUPFAM" id="SSF55729">
    <property type="entry name" value="Acyl-CoA N-acyltransferases (Nat)"/>
    <property type="match status" value="1"/>
</dbReference>
<keyword evidence="6" id="KW-1185">Reference proteome</keyword>
<evidence type="ECO:0000256" key="2">
    <source>
        <dbReference type="ARBA" id="ARBA00023315"/>
    </source>
</evidence>
<feature type="domain" description="N-acetyltransferase" evidence="4">
    <location>
        <begin position="10"/>
        <end position="143"/>
    </location>
</feature>
<dbReference type="InterPro" id="IPR016181">
    <property type="entry name" value="Acyl_CoA_acyltransferase"/>
</dbReference>
<gene>
    <name evidence="5" type="ORF">M9Y10_032456</name>
</gene>
<protein>
    <recommendedName>
        <fullName evidence="4">N-acetyltransferase domain-containing protein</fullName>
    </recommendedName>
</protein>
<name>A0ABR2GYH0_9EUKA</name>
<dbReference type="InterPro" id="IPR000182">
    <property type="entry name" value="GNAT_dom"/>
</dbReference>
<comment type="similarity">
    <text evidence="3">Belongs to the acetyltransferase family. RimJ subfamily.</text>
</comment>
<accession>A0ABR2GYH0</accession>
<dbReference type="PANTHER" id="PTHR43792">
    <property type="entry name" value="GNAT FAMILY, PUTATIVE (AFU_ORTHOLOGUE AFUA_3G00765)-RELATED-RELATED"/>
    <property type="match status" value="1"/>
</dbReference>
<evidence type="ECO:0000313" key="5">
    <source>
        <dbReference type="EMBL" id="KAK8838993.1"/>
    </source>
</evidence>
<dbReference type="InterPro" id="IPR051531">
    <property type="entry name" value="N-acetyltransferase"/>
</dbReference>
<evidence type="ECO:0000259" key="4">
    <source>
        <dbReference type="Pfam" id="PF13302"/>
    </source>
</evidence>
<dbReference type="EMBL" id="JAPFFF010000053">
    <property type="protein sequence ID" value="KAK8838993.1"/>
    <property type="molecule type" value="Genomic_DNA"/>
</dbReference>
<evidence type="ECO:0000313" key="6">
    <source>
        <dbReference type="Proteomes" id="UP001470230"/>
    </source>
</evidence>
<reference evidence="5 6" key="1">
    <citation type="submission" date="2024-04" db="EMBL/GenBank/DDBJ databases">
        <title>Tritrichomonas musculus Genome.</title>
        <authorList>
            <person name="Alves-Ferreira E."/>
            <person name="Grigg M."/>
            <person name="Lorenzi H."/>
            <person name="Galac M."/>
        </authorList>
    </citation>
    <scope>NUCLEOTIDE SEQUENCE [LARGE SCALE GENOMIC DNA]</scope>
    <source>
        <strain evidence="5 6">EAF2021</strain>
    </source>
</reference>
<dbReference type="Gene3D" id="3.40.630.30">
    <property type="match status" value="1"/>
</dbReference>
<comment type="caution">
    <text evidence="5">The sequence shown here is derived from an EMBL/GenBank/DDBJ whole genome shotgun (WGS) entry which is preliminary data.</text>
</comment>
<sequence>MYIKEWITERLILKPTQEEDHDELAPMLLDDNVTKYLYEHLTKIPSIEFAKSFLSSALSSYAITFTIRIKDTNEAIGQIGYGGTPGVLDVFYWLGSKYQKKGYASEAAVELSYEIFKKSNFNVFSISFYANNMPSRKLAYKIGENLLNKNPEWIVIDKEDKITECEIVDLSDKYVTIKMNVVGDMMCSSYLCCYKSAFPDEYLSVGTKYTEKLRYFDIAKNENQN</sequence>
<dbReference type="Pfam" id="PF13302">
    <property type="entry name" value="Acetyltransf_3"/>
    <property type="match status" value="1"/>
</dbReference>
<keyword evidence="1" id="KW-0808">Transferase</keyword>